<proteinExistence type="predicted"/>
<organism evidence="1 2">
    <name type="scientific">Rheinheimera pacifica</name>
    <dbReference type="NCBI Taxonomy" id="173990"/>
    <lineage>
        <taxon>Bacteria</taxon>
        <taxon>Pseudomonadati</taxon>
        <taxon>Pseudomonadota</taxon>
        <taxon>Gammaproteobacteria</taxon>
        <taxon>Chromatiales</taxon>
        <taxon>Chromatiaceae</taxon>
        <taxon>Rheinheimera</taxon>
    </lineage>
</organism>
<evidence type="ECO:0000313" key="2">
    <source>
        <dbReference type="Proteomes" id="UP000199371"/>
    </source>
</evidence>
<dbReference type="Proteomes" id="UP000199371">
    <property type="component" value="Unassembled WGS sequence"/>
</dbReference>
<name>A0A1H6MZD4_9GAMM</name>
<reference evidence="2" key="1">
    <citation type="submission" date="2016-10" db="EMBL/GenBank/DDBJ databases">
        <authorList>
            <person name="Varghese N."/>
            <person name="Submissions S."/>
        </authorList>
    </citation>
    <scope>NUCLEOTIDE SEQUENCE [LARGE SCALE GENOMIC DNA]</scope>
    <source>
        <strain evidence="2">DSM 17616</strain>
    </source>
</reference>
<accession>A0A1H6MZD4</accession>
<evidence type="ECO:0008006" key="3">
    <source>
        <dbReference type="Google" id="ProtNLM"/>
    </source>
</evidence>
<dbReference type="EMBL" id="FNXF01000012">
    <property type="protein sequence ID" value="SEI03480.1"/>
    <property type="molecule type" value="Genomic_DNA"/>
</dbReference>
<keyword evidence="2" id="KW-1185">Reference proteome</keyword>
<dbReference type="STRING" id="173990.SAMN05660691_02986"/>
<sequence>MQQQELNNLMQAAAADAVNYAAEEHKLTLDHSIDSLQQIDVLLAELHSREQKQRHSAEVVFTLCNIIGAYIGELFIANVGGHWQHDQTDSEAPFVYIRLNDKEFPFASVCYHKITRDNSISLYDYVKQAMANAMQ</sequence>
<dbReference type="OrthoDB" id="8779193at2"/>
<evidence type="ECO:0000313" key="1">
    <source>
        <dbReference type="EMBL" id="SEI03480.1"/>
    </source>
</evidence>
<gene>
    <name evidence="1" type="ORF">SAMN05660691_02986</name>
</gene>
<protein>
    <recommendedName>
        <fullName evidence="3">DUF3806 domain-containing protein</fullName>
    </recommendedName>
</protein>
<dbReference type="AlphaFoldDB" id="A0A1H6MZD4"/>
<dbReference type="RefSeq" id="WP_092795044.1">
    <property type="nucleotide sequence ID" value="NZ_FNXF01000012.1"/>
</dbReference>